<dbReference type="InterPro" id="IPR025049">
    <property type="entry name" value="Mfa-like_1"/>
</dbReference>
<sequence>MSNNMLPSYYLACQEGREQYWPDDQGLWITAYNPLHIKDTKSNNELKISLHPENWEITPDVIVAEPVTAKYRSDKPVDLSFHHIMSSLNIRMKNADEGDVQLSKAELFIEENQSERFYNLKTTQWEKLTVSTPAVNYLLSENIALSSTPVNLSPAPILFFPGMEPFIRLTVYKKLPDGSYDTVSMKLSDVKDNAGDPVQILLAGIQSTLTLSLQPTMVLSVDNRSLQEWGIVNHTLKTHRQIEIHVINSDYSLDETIYKEIQSIKIITGGKEYRALVIPTSSSTSVSSALTEELSEWPQSLDNQSLLIICMMDGSLREIPYSMYLYQSDTNKRILTIYSEAFNQ</sequence>
<accession>A0A5J4QC14</accession>
<dbReference type="EMBL" id="SNRY01004005">
    <property type="protein sequence ID" value="KAA6319062.1"/>
    <property type="molecule type" value="Genomic_DNA"/>
</dbReference>
<name>A0A5J4QC14_9ZZZZ</name>
<protein>
    <submittedName>
        <fullName evidence="1">Uncharacterized protein</fullName>
    </submittedName>
</protein>
<gene>
    <name evidence="1" type="ORF">EZS27_031001</name>
</gene>
<dbReference type="Pfam" id="PF13149">
    <property type="entry name" value="Mfa_like_1"/>
    <property type="match status" value="1"/>
</dbReference>
<dbReference type="AlphaFoldDB" id="A0A5J4QC14"/>
<reference evidence="1" key="1">
    <citation type="submission" date="2019-03" db="EMBL/GenBank/DDBJ databases">
        <title>Single cell metagenomics reveals metabolic interactions within the superorganism composed of flagellate Streblomastix strix and complex community of Bacteroidetes bacteria on its surface.</title>
        <authorList>
            <person name="Treitli S.C."/>
            <person name="Kolisko M."/>
            <person name="Husnik F."/>
            <person name="Keeling P."/>
            <person name="Hampl V."/>
        </authorList>
    </citation>
    <scope>NUCLEOTIDE SEQUENCE</scope>
    <source>
        <strain evidence="1">STM</strain>
    </source>
</reference>
<evidence type="ECO:0000313" key="1">
    <source>
        <dbReference type="EMBL" id="KAA6319062.1"/>
    </source>
</evidence>
<comment type="caution">
    <text evidence="1">The sequence shown here is derived from an EMBL/GenBank/DDBJ whole genome shotgun (WGS) entry which is preliminary data.</text>
</comment>
<proteinExistence type="predicted"/>
<organism evidence="1">
    <name type="scientific">termite gut metagenome</name>
    <dbReference type="NCBI Taxonomy" id="433724"/>
    <lineage>
        <taxon>unclassified sequences</taxon>
        <taxon>metagenomes</taxon>
        <taxon>organismal metagenomes</taxon>
    </lineage>
</organism>